<dbReference type="Pfam" id="PF17200">
    <property type="entry name" value="sCache_2"/>
    <property type="match status" value="1"/>
</dbReference>
<dbReference type="PANTHER" id="PTHR43531">
    <property type="entry name" value="PROTEIN ICFG"/>
    <property type="match status" value="1"/>
</dbReference>
<sequence>MIKAHLARLSVRIHAIVLIAVIMTAVLTELLLTLSFKASVSMREQHLSDVLDTAMSEFSSLEEKVTAGLLSREEAQALAQEAIMAMHYDRDGYFFVLDRQNTIIAHPVRTEWIGTDQSDYRDVRGDSIFGMMQDIVSAQGAGSVTYYSTKPGSEEEEEKFSYVKAYEPWGWVVGTGSYLSDIREGLARMRLLGHTLLGASLALLVAASALLVRSVTKPLGMLKARMSAMSEGDTQSPIPLTASRSEIGEMARVLEIFRTALVERQDLEKAQAAKDMEIARQREESAEREHQARLREETAERQRLQEQAERQAQQEEARARTEAEREAAHREQQHVVNVLAASLGAMSRGDLTATIEADFPPAYQKLKTDFNEAIETMATLAAAIVEGASAIMGETDNLNAAAMDLSQRTEKQAASLEETAAAITELAATVESSANNARDAATAVARTKERSIAGREVVQKTVRAMSDIAQSSTQISKITSVIDDIAFQTNLLALNAGVEAARAGESGRGFAVVASEVRALAQRSSEAASEIAKLIETSETQVGDGVDLVTASGEALGEIESLVTTLDDLVNSIATSSSEQSVGLSEITTAVAQLDQVTQQNAAMFEETTAALQSLRAQALSLERDSSVLKTDRSRLDDPEAERRAS</sequence>
<dbReference type="InterPro" id="IPR003660">
    <property type="entry name" value="HAMP_dom"/>
</dbReference>
<evidence type="ECO:0000313" key="14">
    <source>
        <dbReference type="EMBL" id="AJE48611.1"/>
    </source>
</evidence>
<feature type="domain" description="Methyl-accepting transducer" evidence="12">
    <location>
        <begin position="387"/>
        <end position="616"/>
    </location>
</feature>
<dbReference type="Proteomes" id="UP000031521">
    <property type="component" value="Chromosome"/>
</dbReference>
<dbReference type="CDD" id="cd06225">
    <property type="entry name" value="HAMP"/>
    <property type="match status" value="1"/>
</dbReference>
<keyword evidence="4 11" id="KW-0812">Transmembrane</keyword>
<evidence type="ECO:0000256" key="6">
    <source>
        <dbReference type="ARBA" id="ARBA00023136"/>
    </source>
</evidence>
<dbReference type="CDD" id="cd12912">
    <property type="entry name" value="PDC2_MCP_like"/>
    <property type="match status" value="1"/>
</dbReference>
<evidence type="ECO:0000256" key="8">
    <source>
        <dbReference type="PROSITE-ProRule" id="PRU00284"/>
    </source>
</evidence>
<keyword evidence="15" id="KW-1185">Reference proteome</keyword>
<evidence type="ECO:0000256" key="3">
    <source>
        <dbReference type="ARBA" id="ARBA00022500"/>
    </source>
</evidence>
<evidence type="ECO:0000256" key="7">
    <source>
        <dbReference type="ARBA" id="ARBA00029447"/>
    </source>
</evidence>
<dbReference type="InterPro" id="IPR004089">
    <property type="entry name" value="MCPsignal_dom"/>
</dbReference>
<dbReference type="GO" id="GO:0005886">
    <property type="term" value="C:plasma membrane"/>
    <property type="evidence" value="ECO:0007669"/>
    <property type="project" value="UniProtKB-SubCell"/>
</dbReference>
<dbReference type="AlphaFoldDB" id="A0A0B5E6I4"/>
<dbReference type="EMBL" id="CP004393">
    <property type="protein sequence ID" value="AJE48611.1"/>
    <property type="molecule type" value="Genomic_DNA"/>
</dbReference>
<dbReference type="Gene3D" id="6.10.340.10">
    <property type="match status" value="1"/>
</dbReference>
<comment type="subcellular location">
    <subcellularLocation>
        <location evidence="1">Cell membrane</location>
        <topology evidence="1">Multi-pass membrane protein</topology>
    </subcellularLocation>
</comment>
<dbReference type="FunFam" id="1.10.287.950:FF:000001">
    <property type="entry name" value="Methyl-accepting chemotaxis sensory transducer"/>
    <property type="match status" value="1"/>
</dbReference>
<organism evidence="14 15">
    <name type="scientific">Celeribacter indicus</name>
    <dbReference type="NCBI Taxonomy" id="1208324"/>
    <lineage>
        <taxon>Bacteria</taxon>
        <taxon>Pseudomonadati</taxon>
        <taxon>Pseudomonadota</taxon>
        <taxon>Alphaproteobacteria</taxon>
        <taxon>Rhodobacterales</taxon>
        <taxon>Roseobacteraceae</taxon>
        <taxon>Celeribacter</taxon>
    </lineage>
</organism>
<dbReference type="Pfam" id="PF00015">
    <property type="entry name" value="MCPsignal"/>
    <property type="match status" value="1"/>
</dbReference>
<keyword evidence="9" id="KW-0175">Coiled coil</keyword>
<dbReference type="PROSITE" id="PS50885">
    <property type="entry name" value="HAMP"/>
    <property type="match status" value="2"/>
</dbReference>
<comment type="similarity">
    <text evidence="7">Belongs to the methyl-accepting chemotaxis (MCP) protein family.</text>
</comment>
<dbReference type="SMART" id="SM00304">
    <property type="entry name" value="HAMP"/>
    <property type="match status" value="2"/>
</dbReference>
<evidence type="ECO:0000256" key="2">
    <source>
        <dbReference type="ARBA" id="ARBA00022475"/>
    </source>
</evidence>
<dbReference type="SMART" id="SM01049">
    <property type="entry name" value="Cache_2"/>
    <property type="match status" value="1"/>
</dbReference>
<dbReference type="PROSITE" id="PS50111">
    <property type="entry name" value="CHEMOTAXIS_TRANSDUC_2"/>
    <property type="match status" value="1"/>
</dbReference>
<evidence type="ECO:0000259" key="13">
    <source>
        <dbReference type="PROSITE" id="PS50885"/>
    </source>
</evidence>
<dbReference type="GO" id="GO:0007165">
    <property type="term" value="P:signal transduction"/>
    <property type="evidence" value="ECO:0007669"/>
    <property type="project" value="UniProtKB-KW"/>
</dbReference>
<keyword evidence="3" id="KW-0145">Chemotaxis</keyword>
<dbReference type="PANTHER" id="PTHR43531:SF11">
    <property type="entry name" value="METHYL-ACCEPTING CHEMOTAXIS PROTEIN 3"/>
    <property type="match status" value="1"/>
</dbReference>
<accession>A0A0B5E6I4</accession>
<dbReference type="CDD" id="cd11386">
    <property type="entry name" value="MCP_signal"/>
    <property type="match status" value="1"/>
</dbReference>
<dbReference type="KEGG" id="cid:P73_3896"/>
<dbReference type="HOGENOM" id="CLU_000445_107_21_5"/>
<keyword evidence="8" id="KW-0807">Transducer</keyword>
<dbReference type="Gene3D" id="1.10.287.950">
    <property type="entry name" value="Methyl-accepting chemotaxis protein"/>
    <property type="match status" value="1"/>
</dbReference>
<evidence type="ECO:0000256" key="1">
    <source>
        <dbReference type="ARBA" id="ARBA00004651"/>
    </source>
</evidence>
<feature type="coiled-coil region" evidence="9">
    <location>
        <begin position="399"/>
        <end position="426"/>
    </location>
</feature>
<reference evidence="14 15" key="1">
    <citation type="journal article" date="2014" name="Int. J. Syst. Evol. Microbiol.">
        <title>Celeribacter indicus sp. nov., a polycyclic aromatic hydrocarbon-degrading bacterium from deep-sea sediment and reclassification of Huaishuia halophila as Celeribacter halophilus comb. nov.</title>
        <authorList>
            <person name="Lai Q."/>
            <person name="Cao J."/>
            <person name="Yuan J."/>
            <person name="Li F."/>
            <person name="Shao Z."/>
        </authorList>
    </citation>
    <scope>NUCLEOTIDE SEQUENCE [LARGE SCALE GENOMIC DNA]</scope>
    <source>
        <strain evidence="14">P73</strain>
    </source>
</reference>
<evidence type="ECO:0000256" key="5">
    <source>
        <dbReference type="ARBA" id="ARBA00022989"/>
    </source>
</evidence>
<evidence type="ECO:0000259" key="12">
    <source>
        <dbReference type="PROSITE" id="PS50111"/>
    </source>
</evidence>
<dbReference type="STRING" id="1208324.P73_3896"/>
<evidence type="ECO:0000256" key="4">
    <source>
        <dbReference type="ARBA" id="ARBA00022692"/>
    </source>
</evidence>
<dbReference type="RefSeq" id="WP_043870904.1">
    <property type="nucleotide sequence ID" value="NZ_CP004393.1"/>
</dbReference>
<evidence type="ECO:0000256" key="10">
    <source>
        <dbReference type="SAM" id="MobiDB-lite"/>
    </source>
</evidence>
<proteinExistence type="inferred from homology"/>
<gene>
    <name evidence="14" type="ORF">P73_3896</name>
</gene>
<protein>
    <submittedName>
        <fullName evidence="14">Methyl-accepting chemotaxis protein McpA</fullName>
    </submittedName>
</protein>
<dbReference type="Pfam" id="PF00672">
    <property type="entry name" value="HAMP"/>
    <property type="match status" value="1"/>
</dbReference>
<feature type="domain" description="HAMP" evidence="13">
    <location>
        <begin position="330"/>
        <end position="382"/>
    </location>
</feature>
<dbReference type="SMART" id="SM00283">
    <property type="entry name" value="MA"/>
    <property type="match status" value="1"/>
</dbReference>
<dbReference type="InterPro" id="IPR051310">
    <property type="entry name" value="MCP_chemotaxis"/>
</dbReference>
<evidence type="ECO:0000256" key="11">
    <source>
        <dbReference type="SAM" id="Phobius"/>
    </source>
</evidence>
<evidence type="ECO:0000256" key="9">
    <source>
        <dbReference type="SAM" id="Coils"/>
    </source>
</evidence>
<dbReference type="Gene3D" id="3.30.450.20">
    <property type="entry name" value="PAS domain"/>
    <property type="match status" value="1"/>
</dbReference>
<name>A0A0B5E6I4_9RHOB</name>
<feature type="region of interest" description="Disordered" evidence="10">
    <location>
        <begin position="280"/>
        <end position="331"/>
    </location>
</feature>
<feature type="region of interest" description="Disordered" evidence="10">
    <location>
        <begin position="627"/>
        <end position="646"/>
    </location>
</feature>
<keyword evidence="5 11" id="KW-1133">Transmembrane helix</keyword>
<dbReference type="SUPFAM" id="SSF158472">
    <property type="entry name" value="HAMP domain-like"/>
    <property type="match status" value="1"/>
</dbReference>
<dbReference type="GO" id="GO:0006935">
    <property type="term" value="P:chemotaxis"/>
    <property type="evidence" value="ECO:0007669"/>
    <property type="project" value="UniProtKB-KW"/>
</dbReference>
<evidence type="ECO:0000313" key="15">
    <source>
        <dbReference type="Proteomes" id="UP000031521"/>
    </source>
</evidence>
<keyword evidence="6 11" id="KW-0472">Membrane</keyword>
<keyword evidence="2" id="KW-1003">Cell membrane</keyword>
<dbReference type="InterPro" id="IPR033480">
    <property type="entry name" value="sCache_2"/>
</dbReference>
<feature type="domain" description="HAMP" evidence="13">
    <location>
        <begin position="213"/>
        <end position="266"/>
    </location>
</feature>
<feature type="transmembrane region" description="Helical" evidence="11">
    <location>
        <begin position="12"/>
        <end position="34"/>
    </location>
</feature>
<dbReference type="SUPFAM" id="SSF58104">
    <property type="entry name" value="Methyl-accepting chemotaxis protein (MCP) signaling domain"/>
    <property type="match status" value="1"/>
</dbReference>